<dbReference type="Pfam" id="PF00571">
    <property type="entry name" value="CBS"/>
    <property type="match status" value="2"/>
</dbReference>
<dbReference type="EMBL" id="FMZZ01000001">
    <property type="protein sequence ID" value="SDC21412.1"/>
    <property type="molecule type" value="Genomic_DNA"/>
</dbReference>
<protein>
    <submittedName>
        <fullName evidence="4">CBS domain-containing protein</fullName>
    </submittedName>
</protein>
<keyword evidence="5" id="KW-1185">Reference proteome</keyword>
<evidence type="ECO:0000256" key="1">
    <source>
        <dbReference type="ARBA" id="ARBA00023122"/>
    </source>
</evidence>
<dbReference type="Proteomes" id="UP000199501">
    <property type="component" value="Unassembled WGS sequence"/>
</dbReference>
<dbReference type="AlphaFoldDB" id="A0A1G6JRN9"/>
<name>A0A1G6JRN9_9PSEU</name>
<dbReference type="OrthoDB" id="9799454at2"/>
<accession>A0A1G6JRN9</accession>
<dbReference type="Gene3D" id="3.10.580.10">
    <property type="entry name" value="CBS-domain"/>
    <property type="match status" value="1"/>
</dbReference>
<evidence type="ECO:0000259" key="3">
    <source>
        <dbReference type="PROSITE" id="PS51371"/>
    </source>
</evidence>
<organism evidence="4 5">
    <name type="scientific">Actinokineospora iranica</name>
    <dbReference type="NCBI Taxonomy" id="1271860"/>
    <lineage>
        <taxon>Bacteria</taxon>
        <taxon>Bacillati</taxon>
        <taxon>Actinomycetota</taxon>
        <taxon>Actinomycetes</taxon>
        <taxon>Pseudonocardiales</taxon>
        <taxon>Pseudonocardiaceae</taxon>
        <taxon>Actinokineospora</taxon>
    </lineage>
</organism>
<dbReference type="SMART" id="SM00116">
    <property type="entry name" value="CBS"/>
    <property type="match status" value="2"/>
</dbReference>
<dbReference type="STRING" id="1271860.SAMN05216174_101530"/>
<dbReference type="RefSeq" id="WP_091447790.1">
    <property type="nucleotide sequence ID" value="NZ_FMZZ01000001.1"/>
</dbReference>
<dbReference type="InterPro" id="IPR000644">
    <property type="entry name" value="CBS_dom"/>
</dbReference>
<dbReference type="PANTHER" id="PTHR43080:SF29">
    <property type="entry name" value="OS02G0818000 PROTEIN"/>
    <property type="match status" value="1"/>
</dbReference>
<gene>
    <name evidence="4" type="ORF">SAMN05216174_101530</name>
</gene>
<dbReference type="PROSITE" id="PS51371">
    <property type="entry name" value="CBS"/>
    <property type="match status" value="2"/>
</dbReference>
<keyword evidence="1 2" id="KW-0129">CBS domain</keyword>
<sequence length="199" mass="21177">MRARQIMSSPVVAVGPEDTVKHAAALLAEHGFTALPVTEDDRLVGMVTEADIVRDRIPADARRGAAGPVAAPRTVAEVMTTPAVALSGGADVAMVARVMLDDRHRSMPIVDGGRVVGVITRRDLVRVLARSDAEIAADVRRHLARYGGPGRYTVEVRDGAATVLDPYDDPTDRHVARVLAEAVPGVVRAEVRTELENPA</sequence>
<evidence type="ECO:0000256" key="2">
    <source>
        <dbReference type="PROSITE-ProRule" id="PRU00703"/>
    </source>
</evidence>
<proteinExistence type="predicted"/>
<reference evidence="5" key="1">
    <citation type="submission" date="2016-10" db="EMBL/GenBank/DDBJ databases">
        <authorList>
            <person name="Varghese N."/>
            <person name="Submissions S."/>
        </authorList>
    </citation>
    <scope>NUCLEOTIDE SEQUENCE [LARGE SCALE GENOMIC DNA]</scope>
    <source>
        <strain evidence="5">IBRC-M 10403</strain>
    </source>
</reference>
<dbReference type="InterPro" id="IPR046342">
    <property type="entry name" value="CBS_dom_sf"/>
</dbReference>
<feature type="domain" description="CBS" evidence="3">
    <location>
        <begin position="7"/>
        <end position="62"/>
    </location>
</feature>
<dbReference type="PANTHER" id="PTHR43080">
    <property type="entry name" value="CBS DOMAIN-CONTAINING PROTEIN CBSX3, MITOCHONDRIAL"/>
    <property type="match status" value="1"/>
</dbReference>
<evidence type="ECO:0000313" key="4">
    <source>
        <dbReference type="EMBL" id="SDC21412.1"/>
    </source>
</evidence>
<dbReference type="SUPFAM" id="SSF54631">
    <property type="entry name" value="CBS-domain pair"/>
    <property type="match status" value="1"/>
</dbReference>
<evidence type="ECO:0000313" key="5">
    <source>
        <dbReference type="Proteomes" id="UP000199501"/>
    </source>
</evidence>
<feature type="domain" description="CBS" evidence="3">
    <location>
        <begin position="79"/>
        <end position="134"/>
    </location>
</feature>
<dbReference type="InterPro" id="IPR051257">
    <property type="entry name" value="Diverse_CBS-Domain"/>
</dbReference>